<dbReference type="PANTHER" id="PTHR35316">
    <property type="entry name" value="28S RIBOSOMAL S34 PROTEIN"/>
    <property type="match status" value="1"/>
</dbReference>
<evidence type="ECO:0000313" key="2">
    <source>
        <dbReference type="Proteomes" id="UP001633002"/>
    </source>
</evidence>
<dbReference type="Proteomes" id="UP001633002">
    <property type="component" value="Unassembled WGS sequence"/>
</dbReference>
<sequence>MASSVGNAALLAFRRFLSSSASSGAAGAAEAASSSSSKTRKKKNLIEVLQFLPNWGVGAKVTKKHWQPQTYYQLTKIQLGKDARHGSAWGIYHEAGAPKSASEEKIGGVNKRIWRYIRESQNECRL</sequence>
<keyword evidence="2" id="KW-1185">Reference proteome</keyword>
<reference evidence="1 2" key="1">
    <citation type="submission" date="2024-09" db="EMBL/GenBank/DDBJ databases">
        <title>Chromosome-scale assembly of Riccia sorocarpa.</title>
        <authorList>
            <person name="Paukszto L."/>
        </authorList>
    </citation>
    <scope>NUCLEOTIDE SEQUENCE [LARGE SCALE GENOMIC DNA]</scope>
    <source>
        <strain evidence="1">LP-2024</strain>
        <tissue evidence="1">Aerial parts of the thallus</tissue>
    </source>
</reference>
<gene>
    <name evidence="1" type="ORF">R1sor_019104</name>
</gene>
<comment type="caution">
    <text evidence="1">The sequence shown here is derived from an EMBL/GenBank/DDBJ whole genome shotgun (WGS) entry which is preliminary data.</text>
</comment>
<dbReference type="AlphaFoldDB" id="A0ABD3IFU0"/>
<dbReference type="InterPro" id="IPR032053">
    <property type="entry name" value="Ribosomal_mS34"/>
</dbReference>
<organism evidence="1 2">
    <name type="scientific">Riccia sorocarpa</name>
    <dbReference type="NCBI Taxonomy" id="122646"/>
    <lineage>
        <taxon>Eukaryota</taxon>
        <taxon>Viridiplantae</taxon>
        <taxon>Streptophyta</taxon>
        <taxon>Embryophyta</taxon>
        <taxon>Marchantiophyta</taxon>
        <taxon>Marchantiopsida</taxon>
        <taxon>Marchantiidae</taxon>
        <taxon>Marchantiales</taxon>
        <taxon>Ricciaceae</taxon>
        <taxon>Riccia</taxon>
    </lineage>
</organism>
<name>A0ABD3IFU0_9MARC</name>
<protein>
    <submittedName>
        <fullName evidence="1">Uncharacterized protein</fullName>
    </submittedName>
</protein>
<evidence type="ECO:0000313" key="1">
    <source>
        <dbReference type="EMBL" id="KAL3701082.1"/>
    </source>
</evidence>
<dbReference type="EMBL" id="JBJQOH010000001">
    <property type="protein sequence ID" value="KAL3701082.1"/>
    <property type="molecule type" value="Genomic_DNA"/>
</dbReference>
<dbReference type="PANTHER" id="PTHR35316:SF1">
    <property type="entry name" value="28S RIBOSOMAL S34 PROTEIN"/>
    <property type="match status" value="1"/>
</dbReference>
<proteinExistence type="predicted"/>
<accession>A0ABD3IFU0</accession>
<dbReference type="Pfam" id="PF16053">
    <property type="entry name" value="MRP-S34"/>
    <property type="match status" value="1"/>
</dbReference>